<dbReference type="GO" id="GO:0006888">
    <property type="term" value="P:endoplasmic reticulum to Golgi vesicle-mediated transport"/>
    <property type="evidence" value="ECO:0007669"/>
    <property type="project" value="TreeGrafter"/>
</dbReference>
<dbReference type="Proteomes" id="UP001176521">
    <property type="component" value="Unassembled WGS sequence"/>
</dbReference>
<evidence type="ECO:0000256" key="9">
    <source>
        <dbReference type="SAM" id="SignalP"/>
    </source>
</evidence>
<keyword evidence="6 8" id="KW-0472">Membrane</keyword>
<sequence length="106" mass="11007">MVLGLGGIALSLLLVTNGVAILNEERFLARIGWSQSQMQFQQHQSGQDPGGYGGGGGGGGGGGPGYGGELSIKARLVNLISAVRMLMRLPLIVINIIVIFYLLILG</sequence>
<evidence type="ECO:0000256" key="4">
    <source>
        <dbReference type="ARBA" id="ARBA00022927"/>
    </source>
</evidence>
<protein>
    <recommendedName>
        <fullName evidence="12">Yos1-like protein</fullName>
    </recommendedName>
</protein>
<keyword evidence="4" id="KW-0653">Protein transport</keyword>
<evidence type="ECO:0000256" key="2">
    <source>
        <dbReference type="ARBA" id="ARBA00022448"/>
    </source>
</evidence>
<evidence type="ECO:0000256" key="3">
    <source>
        <dbReference type="ARBA" id="ARBA00022692"/>
    </source>
</evidence>
<proteinExistence type="inferred from homology"/>
<reference evidence="10" key="1">
    <citation type="journal article" date="2023" name="PhytoFront">
        <title>Draft Genome Resources of Seven Strains of Tilletia horrida, Causal Agent of Kernel Smut of Rice.</title>
        <authorList>
            <person name="Khanal S."/>
            <person name="Antony Babu S."/>
            <person name="Zhou X.G."/>
        </authorList>
    </citation>
    <scope>NUCLEOTIDE SEQUENCE</scope>
    <source>
        <strain evidence="10">TX3</strain>
    </source>
</reference>
<dbReference type="Pfam" id="PF08571">
    <property type="entry name" value="Yos1"/>
    <property type="match status" value="1"/>
</dbReference>
<evidence type="ECO:0008006" key="12">
    <source>
        <dbReference type="Google" id="ProtNLM"/>
    </source>
</evidence>
<dbReference type="GO" id="GO:0000139">
    <property type="term" value="C:Golgi membrane"/>
    <property type="evidence" value="ECO:0007669"/>
    <property type="project" value="TreeGrafter"/>
</dbReference>
<evidence type="ECO:0000256" key="1">
    <source>
        <dbReference type="ARBA" id="ARBA00004370"/>
    </source>
</evidence>
<dbReference type="GO" id="GO:0005789">
    <property type="term" value="C:endoplasmic reticulum membrane"/>
    <property type="evidence" value="ECO:0007669"/>
    <property type="project" value="TreeGrafter"/>
</dbReference>
<feature type="chain" id="PRO_5042892814" description="Yos1-like protein" evidence="9">
    <location>
        <begin position="21"/>
        <end position="106"/>
    </location>
</feature>
<evidence type="ECO:0000256" key="5">
    <source>
        <dbReference type="ARBA" id="ARBA00022989"/>
    </source>
</evidence>
<name>A0AAN6GAG2_9BASI</name>
<comment type="similarity">
    <text evidence="7">Belongs to the YOS1 family.</text>
</comment>
<gene>
    <name evidence="10" type="ORF">OC842_003843</name>
</gene>
<dbReference type="GO" id="GO:0030134">
    <property type="term" value="C:COPII-coated ER to Golgi transport vesicle"/>
    <property type="evidence" value="ECO:0007669"/>
    <property type="project" value="TreeGrafter"/>
</dbReference>
<evidence type="ECO:0000313" key="11">
    <source>
        <dbReference type="Proteomes" id="UP001176521"/>
    </source>
</evidence>
<feature type="signal peptide" evidence="9">
    <location>
        <begin position="1"/>
        <end position="20"/>
    </location>
</feature>
<feature type="transmembrane region" description="Helical" evidence="8">
    <location>
        <begin position="85"/>
        <end position="105"/>
    </location>
</feature>
<keyword evidence="2" id="KW-0813">Transport</keyword>
<keyword evidence="5 8" id="KW-1133">Transmembrane helix</keyword>
<dbReference type="EMBL" id="JAPDMQ010000207">
    <property type="protein sequence ID" value="KAK0530690.1"/>
    <property type="molecule type" value="Genomic_DNA"/>
</dbReference>
<comment type="subcellular location">
    <subcellularLocation>
        <location evidence="1">Membrane</location>
    </subcellularLocation>
</comment>
<evidence type="ECO:0000256" key="7">
    <source>
        <dbReference type="ARBA" id="ARBA00024203"/>
    </source>
</evidence>
<comment type="caution">
    <text evidence="10">The sequence shown here is derived from an EMBL/GenBank/DDBJ whole genome shotgun (WGS) entry which is preliminary data.</text>
</comment>
<evidence type="ECO:0000256" key="6">
    <source>
        <dbReference type="ARBA" id="ARBA00023136"/>
    </source>
</evidence>
<dbReference type="InterPro" id="IPR013880">
    <property type="entry name" value="Yos1"/>
</dbReference>
<evidence type="ECO:0000313" key="10">
    <source>
        <dbReference type="EMBL" id="KAK0530690.1"/>
    </source>
</evidence>
<keyword evidence="9" id="KW-0732">Signal</keyword>
<accession>A0AAN6GAG2</accession>
<organism evidence="10 11">
    <name type="scientific">Tilletia horrida</name>
    <dbReference type="NCBI Taxonomy" id="155126"/>
    <lineage>
        <taxon>Eukaryota</taxon>
        <taxon>Fungi</taxon>
        <taxon>Dikarya</taxon>
        <taxon>Basidiomycota</taxon>
        <taxon>Ustilaginomycotina</taxon>
        <taxon>Exobasidiomycetes</taxon>
        <taxon>Tilletiales</taxon>
        <taxon>Tilletiaceae</taxon>
        <taxon>Tilletia</taxon>
    </lineage>
</organism>
<keyword evidence="3 8" id="KW-0812">Transmembrane</keyword>
<dbReference type="PANTHER" id="PTHR15858">
    <property type="entry name" value="IMMEDIATE EARLY RESPONSE 3-INTERACTING PROTEIN 1"/>
    <property type="match status" value="1"/>
</dbReference>
<keyword evidence="11" id="KW-1185">Reference proteome</keyword>
<evidence type="ECO:0000256" key="8">
    <source>
        <dbReference type="SAM" id="Phobius"/>
    </source>
</evidence>
<dbReference type="GO" id="GO:0015031">
    <property type="term" value="P:protein transport"/>
    <property type="evidence" value="ECO:0007669"/>
    <property type="project" value="UniProtKB-KW"/>
</dbReference>
<dbReference type="PANTHER" id="PTHR15858:SF0">
    <property type="entry name" value="IMMEDIATE EARLY RESPONSE 3-INTERACTING PROTEIN 1"/>
    <property type="match status" value="1"/>
</dbReference>
<dbReference type="AlphaFoldDB" id="A0AAN6GAG2"/>